<dbReference type="InterPro" id="IPR029044">
    <property type="entry name" value="Nucleotide-diphossugar_trans"/>
</dbReference>
<dbReference type="SUPFAM" id="SSF53448">
    <property type="entry name" value="Nucleotide-diphospho-sugar transferases"/>
    <property type="match status" value="1"/>
</dbReference>
<evidence type="ECO:0000313" key="3">
    <source>
        <dbReference type="EMBL" id="KAA9130918.1"/>
    </source>
</evidence>
<evidence type="ECO:0000259" key="2">
    <source>
        <dbReference type="Pfam" id="PF12804"/>
    </source>
</evidence>
<feature type="domain" description="MobA-like NTP transferase" evidence="2">
    <location>
        <begin position="36"/>
        <end position="165"/>
    </location>
</feature>
<comment type="caution">
    <text evidence="3">The sequence shown here is derived from an EMBL/GenBank/DDBJ whole genome shotgun (WGS) entry which is preliminary data.</text>
</comment>
<protein>
    <submittedName>
        <fullName evidence="3">NTP transferase domain-containing protein</fullName>
    </submittedName>
</protein>
<accession>A0A5N0T874</accession>
<dbReference type="AlphaFoldDB" id="A0A5N0T874"/>
<sequence length="331" mass="35741">MPRTESNDEPNPGQAAPLDAVVLSGTHQNPKRLIDGRNKAFLDIEGRPLVRHVVDALGASTLIKRTYVVGPQAELEQALSGCGQTVCVPQEGKMLDNAWAAIRAVEASYADAGTDAADRRPILLVSCDLPLVSAAGIDDFVARAAALEPAQGDPNAMVVGVCDENGLTPFHGSTEHPGIQRPMVQLAEGRMRLANIYVVRPRLLAHSEFLQTSFSYRKAQDWRNVMKLVISLFRQQGGWTAAWMIGRLQLAAMLAAGDGGVYRRVRAGNTMDRVEAAVSAVLGGPVKVAVTPFGGLSLDVDDEDDYRVLSRRYAEWMDITRATATGPARTR</sequence>
<organism evidence="3 4">
    <name type="scientific">Marinihelvus fidelis</name>
    <dbReference type="NCBI Taxonomy" id="2613842"/>
    <lineage>
        <taxon>Bacteria</taxon>
        <taxon>Pseudomonadati</taxon>
        <taxon>Pseudomonadota</taxon>
        <taxon>Gammaproteobacteria</taxon>
        <taxon>Chromatiales</taxon>
        <taxon>Wenzhouxiangellaceae</taxon>
        <taxon>Marinihelvus</taxon>
    </lineage>
</organism>
<name>A0A5N0T874_9GAMM</name>
<evidence type="ECO:0000256" key="1">
    <source>
        <dbReference type="ARBA" id="ARBA00022842"/>
    </source>
</evidence>
<dbReference type="RefSeq" id="WP_150864556.1">
    <property type="nucleotide sequence ID" value="NZ_VYXP01000006.1"/>
</dbReference>
<dbReference type="EMBL" id="VYXP01000006">
    <property type="protein sequence ID" value="KAA9130918.1"/>
    <property type="molecule type" value="Genomic_DNA"/>
</dbReference>
<gene>
    <name evidence="3" type="ORF">F3N42_11220</name>
</gene>
<proteinExistence type="predicted"/>
<keyword evidence="4" id="KW-1185">Reference proteome</keyword>
<reference evidence="3 4" key="1">
    <citation type="submission" date="2019-09" db="EMBL/GenBank/DDBJ databases">
        <title>Wenzhouxiangella sp. Genome sequencing and assembly.</title>
        <authorList>
            <person name="Zhang R."/>
        </authorList>
    </citation>
    <scope>NUCLEOTIDE SEQUENCE [LARGE SCALE GENOMIC DNA]</scope>
    <source>
        <strain evidence="3 4">W260</strain>
    </source>
</reference>
<dbReference type="InterPro" id="IPR025877">
    <property type="entry name" value="MobA-like_NTP_Trfase"/>
</dbReference>
<keyword evidence="3" id="KW-0808">Transferase</keyword>
<keyword evidence="1" id="KW-0460">Magnesium</keyword>
<evidence type="ECO:0000313" key="4">
    <source>
        <dbReference type="Proteomes" id="UP000325372"/>
    </source>
</evidence>
<dbReference type="Proteomes" id="UP000325372">
    <property type="component" value="Unassembled WGS sequence"/>
</dbReference>
<dbReference type="Gene3D" id="3.90.550.10">
    <property type="entry name" value="Spore Coat Polysaccharide Biosynthesis Protein SpsA, Chain A"/>
    <property type="match status" value="1"/>
</dbReference>
<dbReference type="GO" id="GO:0016779">
    <property type="term" value="F:nucleotidyltransferase activity"/>
    <property type="evidence" value="ECO:0007669"/>
    <property type="project" value="UniProtKB-ARBA"/>
</dbReference>
<dbReference type="Pfam" id="PF12804">
    <property type="entry name" value="NTP_transf_3"/>
    <property type="match status" value="1"/>
</dbReference>